<sequence>MSKMKKMALTAMIAAITTVTSNLFFIPVGFTRIFPMQHFANVITAVLLGPAYAVAQAIIVSTIRNISGTGSIFAYPGSIIGAFLAGWLFMKTRKMEMAFVGEVVGTGIIGAMACYPIATLFLGQEAALFGFIPAFFVSSCAGAILGFLLLKVLMKNSSIGGIIYENSTYNRRI</sequence>
<organism evidence="2 3">
    <name type="scientific">Lederbergia graminis</name>
    <dbReference type="NCBI Taxonomy" id="735518"/>
    <lineage>
        <taxon>Bacteria</taxon>
        <taxon>Bacillati</taxon>
        <taxon>Bacillota</taxon>
        <taxon>Bacilli</taxon>
        <taxon>Bacillales</taxon>
        <taxon>Bacillaceae</taxon>
        <taxon>Lederbergia</taxon>
    </lineage>
</organism>
<protein>
    <submittedName>
        <fullName evidence="2">Energy coupling factor transporter S component ThiW</fullName>
    </submittedName>
</protein>
<dbReference type="Pfam" id="PF09512">
    <property type="entry name" value="ThiW"/>
    <property type="match status" value="1"/>
</dbReference>
<evidence type="ECO:0000313" key="2">
    <source>
        <dbReference type="EMBL" id="MFC5463656.1"/>
    </source>
</evidence>
<dbReference type="InterPro" id="IPR012652">
    <property type="entry name" value="ThiW"/>
</dbReference>
<keyword evidence="1" id="KW-0472">Membrane</keyword>
<name>A0ABW0LFP5_9BACI</name>
<proteinExistence type="predicted"/>
<dbReference type="NCBIfam" id="TIGR02359">
    <property type="entry name" value="thiW"/>
    <property type="match status" value="1"/>
</dbReference>
<reference evidence="3" key="1">
    <citation type="journal article" date="2019" name="Int. J. Syst. Evol. Microbiol.">
        <title>The Global Catalogue of Microorganisms (GCM) 10K type strain sequencing project: providing services to taxonomists for standard genome sequencing and annotation.</title>
        <authorList>
            <consortium name="The Broad Institute Genomics Platform"/>
            <consortium name="The Broad Institute Genome Sequencing Center for Infectious Disease"/>
            <person name="Wu L."/>
            <person name="Ma J."/>
        </authorList>
    </citation>
    <scope>NUCLEOTIDE SEQUENCE [LARGE SCALE GENOMIC DNA]</scope>
    <source>
        <strain evidence="3">CGMCC 1.12237</strain>
    </source>
</reference>
<dbReference type="RefSeq" id="WP_144920940.1">
    <property type="nucleotide sequence ID" value="NZ_JBHSMC010000001.1"/>
</dbReference>
<feature type="transmembrane region" description="Helical" evidence="1">
    <location>
        <begin position="72"/>
        <end position="90"/>
    </location>
</feature>
<evidence type="ECO:0000256" key="1">
    <source>
        <dbReference type="SAM" id="Phobius"/>
    </source>
</evidence>
<feature type="transmembrane region" description="Helical" evidence="1">
    <location>
        <begin position="38"/>
        <end position="60"/>
    </location>
</feature>
<gene>
    <name evidence="2" type="primary">thiW</name>
    <name evidence="2" type="ORF">ACFPM4_02680</name>
</gene>
<dbReference type="PIRSF" id="PIRSF024534">
    <property type="entry name" value="ThiW"/>
    <property type="match status" value="1"/>
</dbReference>
<evidence type="ECO:0000313" key="3">
    <source>
        <dbReference type="Proteomes" id="UP001596147"/>
    </source>
</evidence>
<dbReference type="Proteomes" id="UP001596147">
    <property type="component" value="Unassembled WGS sequence"/>
</dbReference>
<feature type="transmembrane region" description="Helical" evidence="1">
    <location>
        <begin position="128"/>
        <end position="150"/>
    </location>
</feature>
<dbReference type="Gene3D" id="1.10.1760.20">
    <property type="match status" value="1"/>
</dbReference>
<feature type="transmembrane region" description="Helical" evidence="1">
    <location>
        <begin position="97"/>
        <end position="122"/>
    </location>
</feature>
<feature type="transmembrane region" description="Helical" evidence="1">
    <location>
        <begin position="6"/>
        <end position="26"/>
    </location>
</feature>
<keyword evidence="1" id="KW-0812">Transmembrane</keyword>
<comment type="caution">
    <text evidence="2">The sequence shown here is derived from an EMBL/GenBank/DDBJ whole genome shotgun (WGS) entry which is preliminary data.</text>
</comment>
<dbReference type="EMBL" id="JBHSMC010000001">
    <property type="protein sequence ID" value="MFC5463656.1"/>
    <property type="molecule type" value="Genomic_DNA"/>
</dbReference>
<accession>A0ABW0LFP5</accession>
<keyword evidence="3" id="KW-1185">Reference proteome</keyword>
<keyword evidence="1" id="KW-1133">Transmembrane helix</keyword>